<feature type="binding site" evidence="4">
    <location>
        <begin position="138"/>
        <end position="146"/>
    </location>
    <ligand>
        <name>ATP</name>
        <dbReference type="ChEBI" id="CHEBI:30616"/>
    </ligand>
</feature>
<dbReference type="GO" id="GO:0035999">
    <property type="term" value="P:tetrahydrofolate interconversion"/>
    <property type="evidence" value="ECO:0007669"/>
    <property type="project" value="TreeGrafter"/>
</dbReference>
<dbReference type="PANTHER" id="PTHR23407:SF1">
    <property type="entry name" value="5-FORMYLTETRAHYDROFOLATE CYCLO-LIGASE"/>
    <property type="match status" value="1"/>
</dbReference>
<dbReference type="RefSeq" id="WP_348946574.1">
    <property type="nucleotide sequence ID" value="NZ_CP157355.1"/>
</dbReference>
<feature type="binding site" evidence="4">
    <location>
        <position position="61"/>
    </location>
    <ligand>
        <name>substrate</name>
    </ligand>
</feature>
<proteinExistence type="inferred from homology"/>
<keyword evidence="3 4" id="KW-0067">ATP-binding</keyword>
<comment type="cofactor">
    <cofactor evidence="5">
        <name>Mg(2+)</name>
        <dbReference type="ChEBI" id="CHEBI:18420"/>
    </cofactor>
</comment>
<evidence type="ECO:0000256" key="2">
    <source>
        <dbReference type="ARBA" id="ARBA00022741"/>
    </source>
</evidence>
<evidence type="ECO:0000256" key="1">
    <source>
        <dbReference type="ARBA" id="ARBA00010638"/>
    </source>
</evidence>
<evidence type="ECO:0000256" key="5">
    <source>
        <dbReference type="RuleBase" id="RU361279"/>
    </source>
</evidence>
<dbReference type="KEGG" id="cmav:ABHF33_08555"/>
<sequence>MMSLAPDLSKVELRSRLRKIRSAILPAQRQAAAWAVTRSKPVLQRLLRGKNIALYVPVGSEFPSWPLIFTALQRGCKVYLPRTPRFGRQLEFVRLNSLSQWQIGPYNIPVPSHPEVCSPRKLDTVFVPLLGFDSQLARLGQGGGYYDATFAFRRLRRQWRKPKLIGLAFSSQCLVQLPLEPWDLRLDAVQTESSYCRAARY</sequence>
<keyword evidence="6" id="KW-0436">Ligase</keyword>
<evidence type="ECO:0000313" key="6">
    <source>
        <dbReference type="EMBL" id="XBM02301.1"/>
    </source>
</evidence>
<protein>
    <recommendedName>
        <fullName evidence="5">5-formyltetrahydrofolate cyclo-ligase</fullName>
        <ecNumber evidence="5">6.3.3.2</ecNumber>
    </recommendedName>
</protein>
<dbReference type="PANTHER" id="PTHR23407">
    <property type="entry name" value="ATPASE INHIBITOR/5-FORMYLTETRAHYDROFOLATE CYCLO-LIGASE"/>
    <property type="match status" value="1"/>
</dbReference>
<dbReference type="NCBIfam" id="TIGR02727">
    <property type="entry name" value="MTHFS_bact"/>
    <property type="match status" value="1"/>
</dbReference>
<dbReference type="Gene3D" id="3.40.50.10420">
    <property type="entry name" value="NagB/RpiA/CoA transferase-like"/>
    <property type="match status" value="1"/>
</dbReference>
<reference evidence="6" key="1">
    <citation type="submission" date="2024-05" db="EMBL/GenBank/DDBJ databases">
        <authorList>
            <person name="Yang L."/>
            <person name="Pan L."/>
        </authorList>
    </citation>
    <scope>NUCLEOTIDE SEQUENCE</scope>
    <source>
        <strain evidence="6">FCG-7</strain>
    </source>
</reference>
<dbReference type="SUPFAM" id="SSF100950">
    <property type="entry name" value="NagB/RpiA/CoA transferase-like"/>
    <property type="match status" value="1"/>
</dbReference>
<dbReference type="InterPro" id="IPR037171">
    <property type="entry name" value="NagB/RpiA_transferase-like"/>
</dbReference>
<keyword evidence="5" id="KW-0460">Magnesium</keyword>
<evidence type="ECO:0000256" key="3">
    <source>
        <dbReference type="ARBA" id="ARBA00022840"/>
    </source>
</evidence>
<keyword evidence="5" id="KW-0479">Metal-binding</keyword>
<keyword evidence="2 4" id="KW-0547">Nucleotide-binding</keyword>
<feature type="binding site" evidence="4">
    <location>
        <begin position="10"/>
        <end position="14"/>
    </location>
    <ligand>
        <name>ATP</name>
        <dbReference type="ChEBI" id="CHEBI:30616"/>
    </ligand>
</feature>
<dbReference type="Pfam" id="PF01812">
    <property type="entry name" value="5-FTHF_cyc-lig"/>
    <property type="match status" value="1"/>
</dbReference>
<organism evidence="6">
    <name type="scientific">Chitinibacter mangrovi</name>
    <dbReference type="NCBI Taxonomy" id="3153927"/>
    <lineage>
        <taxon>Bacteria</taxon>
        <taxon>Pseudomonadati</taxon>
        <taxon>Pseudomonadota</taxon>
        <taxon>Betaproteobacteria</taxon>
        <taxon>Neisseriales</taxon>
        <taxon>Chitinibacteraceae</taxon>
        <taxon>Chitinibacter</taxon>
    </lineage>
</organism>
<dbReference type="GO" id="GO:0009396">
    <property type="term" value="P:folic acid-containing compound biosynthetic process"/>
    <property type="evidence" value="ECO:0007669"/>
    <property type="project" value="TreeGrafter"/>
</dbReference>
<dbReference type="InterPro" id="IPR024185">
    <property type="entry name" value="FTHF_cligase-like_sf"/>
</dbReference>
<gene>
    <name evidence="6" type="ORF">ABHF33_08555</name>
</gene>
<dbReference type="EC" id="6.3.3.2" evidence="5"/>
<feature type="binding site" evidence="4">
    <location>
        <position position="56"/>
    </location>
    <ligand>
        <name>substrate</name>
    </ligand>
</feature>
<dbReference type="GO" id="GO:0046872">
    <property type="term" value="F:metal ion binding"/>
    <property type="evidence" value="ECO:0007669"/>
    <property type="project" value="UniProtKB-KW"/>
</dbReference>
<comment type="catalytic activity">
    <reaction evidence="5">
        <text>(6S)-5-formyl-5,6,7,8-tetrahydrofolate + ATP = (6R)-5,10-methenyltetrahydrofolate + ADP + phosphate</text>
        <dbReference type="Rhea" id="RHEA:10488"/>
        <dbReference type="ChEBI" id="CHEBI:30616"/>
        <dbReference type="ChEBI" id="CHEBI:43474"/>
        <dbReference type="ChEBI" id="CHEBI:57455"/>
        <dbReference type="ChEBI" id="CHEBI:57457"/>
        <dbReference type="ChEBI" id="CHEBI:456216"/>
        <dbReference type="EC" id="6.3.3.2"/>
    </reaction>
</comment>
<dbReference type="GO" id="GO:0030272">
    <property type="term" value="F:5-formyltetrahydrofolate cyclo-ligase activity"/>
    <property type="evidence" value="ECO:0007669"/>
    <property type="project" value="UniProtKB-EC"/>
</dbReference>
<name>A0AAU7FDM5_9NEIS</name>
<dbReference type="AlphaFoldDB" id="A0AAU7FDM5"/>
<evidence type="ECO:0000256" key="4">
    <source>
        <dbReference type="PIRSR" id="PIRSR006806-1"/>
    </source>
</evidence>
<dbReference type="InterPro" id="IPR002698">
    <property type="entry name" value="FTHF_cligase"/>
</dbReference>
<comment type="similarity">
    <text evidence="1 5">Belongs to the 5-formyltetrahydrofolate cyclo-ligase family.</text>
</comment>
<dbReference type="EMBL" id="CP157355">
    <property type="protein sequence ID" value="XBM02301.1"/>
    <property type="molecule type" value="Genomic_DNA"/>
</dbReference>
<dbReference type="PIRSF" id="PIRSF006806">
    <property type="entry name" value="FTHF_cligase"/>
    <property type="match status" value="1"/>
</dbReference>
<accession>A0AAU7FDM5</accession>
<dbReference type="GO" id="GO:0005524">
    <property type="term" value="F:ATP binding"/>
    <property type="evidence" value="ECO:0007669"/>
    <property type="project" value="UniProtKB-KW"/>
</dbReference>